<dbReference type="Gene3D" id="3.50.50.60">
    <property type="entry name" value="FAD/NAD(P)-binding domain"/>
    <property type="match status" value="2"/>
</dbReference>
<accession>A0ABQ5RZH1</accession>
<gene>
    <name evidence="2" type="ORF">VaNZ11_005876</name>
</gene>
<organism evidence="2 3">
    <name type="scientific">Volvox africanus</name>
    <dbReference type="NCBI Taxonomy" id="51714"/>
    <lineage>
        <taxon>Eukaryota</taxon>
        <taxon>Viridiplantae</taxon>
        <taxon>Chlorophyta</taxon>
        <taxon>core chlorophytes</taxon>
        <taxon>Chlorophyceae</taxon>
        <taxon>CS clade</taxon>
        <taxon>Chlamydomonadales</taxon>
        <taxon>Volvocaceae</taxon>
        <taxon>Volvox</taxon>
    </lineage>
</organism>
<protein>
    <recommendedName>
        <fullName evidence="4">FAD dependent oxidoreductase domain-containing protein</fullName>
    </recommendedName>
</protein>
<sequence length="632" mass="68648">MNIGSTVQRTRLASQRGSNYPCTPVAPQTTRSHASLVVGPARIRAVWCKSAAASGTATSSLITKRIFDQLDALEADAQAQGAGGRTTYAAFQAAEEQWARLRGEPPTGPAPQFVRESTQPLQAVPDYDVVVCGGTLGIFVAASLARRGLRVVVLERGPLRGRAQEWNISRKELLELEHVGVATREELEACVAIEFNPVRVGFAWKPENENGGGGGGGGSTKLTEVWTRDVLNLGVRPNALVGLMRQKLEDLGGVVLERSALKSIEVHSNGCSLVVQPDGNETATAPTTQLTTRLVVDCMGHFSPIVRQVRWATKPDGVCLVVGTLGSGFTNNSTADVILTNTPLQPNDANFNLAQYFWEAFPAASGPTDRTTYMFTYLTADSYRPPLAAMLEDYWRLMPHYQGVELEDITFKRVLFGFFPTFKDTPLRPTFDRVIQVGDASGLQSPLSFGGFGALTRHLARLTTALAEAVEANALDRESLALVHAYNPGLSSSWMMQKAMSVRKGEQPPPDLINRMLAGNFKAMERLGDPVMKPFLQDVIKFGPMMQTMTAQMLTDPVSIPGLISHVGPMPLLEWLVHMTNLAAYTALNGAATAVGLRTKVASAIFLTPKERFALNRLLDAWEYGSGQDYKL</sequence>
<keyword evidence="3" id="KW-1185">Reference proteome</keyword>
<dbReference type="EMBL" id="BSDZ01000014">
    <property type="protein sequence ID" value="GLI63016.1"/>
    <property type="molecule type" value="Genomic_DNA"/>
</dbReference>
<name>A0ABQ5RZH1_9CHLO</name>
<evidence type="ECO:0000313" key="2">
    <source>
        <dbReference type="EMBL" id="GLI63016.1"/>
    </source>
</evidence>
<evidence type="ECO:0008006" key="4">
    <source>
        <dbReference type="Google" id="ProtNLM"/>
    </source>
</evidence>
<dbReference type="SUPFAM" id="SSF51905">
    <property type="entry name" value="FAD/NAD(P)-binding domain"/>
    <property type="match status" value="1"/>
</dbReference>
<reference evidence="2 3" key="1">
    <citation type="journal article" date="2023" name="IScience">
        <title>Expanded male sex-determining region conserved during the evolution of homothallism in the green alga Volvox.</title>
        <authorList>
            <person name="Yamamoto K."/>
            <person name="Matsuzaki R."/>
            <person name="Mahakham W."/>
            <person name="Heman W."/>
            <person name="Sekimoto H."/>
            <person name="Kawachi M."/>
            <person name="Minakuchi Y."/>
            <person name="Toyoda A."/>
            <person name="Nozaki H."/>
        </authorList>
    </citation>
    <scope>NUCLEOTIDE SEQUENCE [LARGE SCALE GENOMIC DNA]</scope>
    <source>
        <strain evidence="2 3">NIES-4468</strain>
    </source>
</reference>
<dbReference type="Proteomes" id="UP001165090">
    <property type="component" value="Unassembled WGS sequence"/>
</dbReference>
<comment type="caution">
    <text evidence="2">The sequence shown here is derived from an EMBL/GenBank/DDBJ whole genome shotgun (WGS) entry which is preliminary data.</text>
</comment>
<evidence type="ECO:0000256" key="1">
    <source>
        <dbReference type="SAM" id="MobiDB-lite"/>
    </source>
</evidence>
<feature type="region of interest" description="Disordered" evidence="1">
    <location>
        <begin position="1"/>
        <end position="27"/>
    </location>
</feature>
<dbReference type="InterPro" id="IPR036188">
    <property type="entry name" value="FAD/NAD-bd_sf"/>
</dbReference>
<dbReference type="PANTHER" id="PTHR32098:SF5">
    <property type="entry name" value="LYCOPENE BETA_EPSILON CYCLASE PROTEIN"/>
    <property type="match status" value="1"/>
</dbReference>
<proteinExistence type="predicted"/>
<dbReference type="PANTHER" id="PTHR32098">
    <property type="entry name" value="LYCOPENE BETA/EPSILON CYCLASE PROTEIN"/>
    <property type="match status" value="1"/>
</dbReference>
<evidence type="ECO:0000313" key="3">
    <source>
        <dbReference type="Proteomes" id="UP001165090"/>
    </source>
</evidence>